<evidence type="ECO:0000259" key="3">
    <source>
        <dbReference type="PROSITE" id="PS51294"/>
    </source>
</evidence>
<protein>
    <recommendedName>
        <fullName evidence="6">Myb-like domain-containing protein</fullName>
    </recommendedName>
</protein>
<feature type="compositionally biased region" description="Polar residues" evidence="1">
    <location>
        <begin position="434"/>
        <end position="446"/>
    </location>
</feature>
<feature type="compositionally biased region" description="Polar residues" evidence="1">
    <location>
        <begin position="179"/>
        <end position="203"/>
    </location>
</feature>
<feature type="region of interest" description="Disordered" evidence="1">
    <location>
        <begin position="176"/>
        <end position="283"/>
    </location>
</feature>
<evidence type="ECO:0000259" key="2">
    <source>
        <dbReference type="PROSITE" id="PS50090"/>
    </source>
</evidence>
<feature type="region of interest" description="Disordered" evidence="1">
    <location>
        <begin position="1"/>
        <end position="38"/>
    </location>
</feature>
<evidence type="ECO:0000256" key="1">
    <source>
        <dbReference type="SAM" id="MobiDB-lite"/>
    </source>
</evidence>
<feature type="domain" description="Myb-like" evidence="2">
    <location>
        <begin position="449"/>
        <end position="498"/>
    </location>
</feature>
<dbReference type="InterPro" id="IPR001005">
    <property type="entry name" value="SANT/Myb"/>
</dbReference>
<dbReference type="InterPro" id="IPR009057">
    <property type="entry name" value="Homeodomain-like_sf"/>
</dbReference>
<dbReference type="SUPFAM" id="SSF46689">
    <property type="entry name" value="Homeodomain-like"/>
    <property type="match status" value="1"/>
</dbReference>
<keyword evidence="5" id="KW-1185">Reference proteome</keyword>
<proteinExistence type="predicted"/>
<feature type="domain" description="HTH myb-type" evidence="3">
    <location>
        <begin position="453"/>
        <end position="502"/>
    </location>
</feature>
<gene>
    <name evidence="4" type="ORF">LTR69_011476</name>
</gene>
<sequence>MTDWDPEKIYGEPVDKPSSPRDQTSETPLLCRSPLHGNTAGERRTLEETSLHGDFSLAQTHDGLAESLDDDLDSLFSGVLPDLECSETTGFNEDFDGQAENYTSRFAETCNIIISSPSDDLDRSETPSLRANSHAIDLTIESNCPHPKQTATPSPQRNFPSSRHKARIEVVIPSRRPSPVSQRNLSGTQSGDVMMTPNATRRPTVSPRLSGHEHVTGRKRRCMSESDLDSLNSRRVRVEADTNKTPTLVHQTIDEGSTDSSRGKQTQPHESGSKVGAPIGAGIHNHAYRSDSEQTLIDRGASINYEEQTGHTLLLRELSPTSSSNIDEPSNDHHEQERHLDRLKCFSLQPVTSGDAGFVTAIIDSPADLQDIFHSPTGWALGCGVQPDNLANIVLKPLADRCWLLTATISRCVSNMDNRRRDRARRSGRCSPDPDTSSDFCPSESETLPRPTKRGHWTLDEDDNLTEWRRLGKSWSWIFNQFPERSEAAVRSRWFVVLAPQATSTSNGS</sequence>
<reference evidence="4 5" key="1">
    <citation type="submission" date="2023-08" db="EMBL/GenBank/DDBJ databases">
        <title>Black Yeasts Isolated from many extreme environments.</title>
        <authorList>
            <person name="Coleine C."/>
            <person name="Stajich J.E."/>
            <person name="Selbmann L."/>
        </authorList>
    </citation>
    <scope>NUCLEOTIDE SEQUENCE [LARGE SCALE GENOMIC DNA]</scope>
    <source>
        <strain evidence="4 5">CCFEE 6328</strain>
    </source>
</reference>
<dbReference type="Gene3D" id="1.10.10.60">
    <property type="entry name" value="Homeodomain-like"/>
    <property type="match status" value="1"/>
</dbReference>
<evidence type="ECO:0000313" key="5">
    <source>
        <dbReference type="Proteomes" id="UP001345691"/>
    </source>
</evidence>
<organism evidence="4 5">
    <name type="scientific">Exophiala sideris</name>
    <dbReference type="NCBI Taxonomy" id="1016849"/>
    <lineage>
        <taxon>Eukaryota</taxon>
        <taxon>Fungi</taxon>
        <taxon>Dikarya</taxon>
        <taxon>Ascomycota</taxon>
        <taxon>Pezizomycotina</taxon>
        <taxon>Eurotiomycetes</taxon>
        <taxon>Chaetothyriomycetidae</taxon>
        <taxon>Chaetothyriales</taxon>
        <taxon>Herpotrichiellaceae</taxon>
        <taxon>Exophiala</taxon>
    </lineage>
</organism>
<feature type="compositionally biased region" description="Basic and acidic residues" evidence="1">
    <location>
        <begin position="1"/>
        <end position="19"/>
    </location>
</feature>
<dbReference type="EMBL" id="JAVRRF010000079">
    <property type="protein sequence ID" value="KAK5047849.1"/>
    <property type="molecule type" value="Genomic_DNA"/>
</dbReference>
<dbReference type="InterPro" id="IPR017930">
    <property type="entry name" value="Myb_dom"/>
</dbReference>
<dbReference type="Proteomes" id="UP001345691">
    <property type="component" value="Unassembled WGS sequence"/>
</dbReference>
<feature type="compositionally biased region" description="Polar residues" evidence="1">
    <location>
        <begin position="243"/>
        <end position="270"/>
    </location>
</feature>
<dbReference type="PROSITE" id="PS50090">
    <property type="entry name" value="MYB_LIKE"/>
    <property type="match status" value="1"/>
</dbReference>
<feature type="region of interest" description="Disordered" evidence="1">
    <location>
        <begin position="421"/>
        <end position="455"/>
    </location>
</feature>
<accession>A0ABR0IU19</accession>
<feature type="compositionally biased region" description="Polar residues" evidence="1">
    <location>
        <begin position="149"/>
        <end position="161"/>
    </location>
</feature>
<evidence type="ECO:0008006" key="6">
    <source>
        <dbReference type="Google" id="ProtNLM"/>
    </source>
</evidence>
<name>A0ABR0IU19_9EURO</name>
<dbReference type="CDD" id="cd00167">
    <property type="entry name" value="SANT"/>
    <property type="match status" value="1"/>
</dbReference>
<feature type="region of interest" description="Disordered" evidence="1">
    <location>
        <begin position="143"/>
        <end position="163"/>
    </location>
</feature>
<dbReference type="PROSITE" id="PS51294">
    <property type="entry name" value="HTH_MYB"/>
    <property type="match status" value="1"/>
</dbReference>
<evidence type="ECO:0000313" key="4">
    <source>
        <dbReference type="EMBL" id="KAK5047849.1"/>
    </source>
</evidence>
<comment type="caution">
    <text evidence="4">The sequence shown here is derived from an EMBL/GenBank/DDBJ whole genome shotgun (WGS) entry which is preliminary data.</text>
</comment>